<dbReference type="GO" id="GO:0008298">
    <property type="term" value="P:intracellular mRNA localization"/>
    <property type="evidence" value="ECO:0007669"/>
    <property type="project" value="TreeGrafter"/>
</dbReference>
<dbReference type="AlphaFoldDB" id="A0A2P7YS25"/>
<dbReference type="OrthoDB" id="2195113at2759"/>
<dbReference type="RefSeq" id="XP_024714002.1">
    <property type="nucleotide sequence ID" value="XM_024858076.1"/>
</dbReference>
<feature type="coiled-coil region" evidence="1">
    <location>
        <begin position="386"/>
        <end position="428"/>
    </location>
</feature>
<feature type="coiled-coil region" evidence="1">
    <location>
        <begin position="23"/>
        <end position="50"/>
    </location>
</feature>
<dbReference type="PANTHER" id="PTHR31027:SF2">
    <property type="entry name" value="LEBERCILIN DOMAIN-CONTAINING PROTEIN"/>
    <property type="match status" value="1"/>
</dbReference>
<sequence length="431" mass="49558">MSTVIRPKKFVKRPDDSGMKKEVDSLMTEIKELEAASNELTAQIDRVKFDARNVERKKQLQAELKDVISEQGSFKAERSAIQTQIKNVDMQVKKKIAEIQKLTSKTNFKSASEIDTRIKNLDELIGSGELRLAEERRLIRDLTSLRKLRKDFGEVESQQSAIDKDKTKIAELKDQLSNIGNKEVQARFESIQEELDEINSSNNSTYEQRNKLISKRNELRKSRNLKYDQIKKLRADFNAEFAKFKEQLAEEQRKRDAEHKAMQEEEKKLQIKEEAKRRLEEASVPAFTEEINEIHGLLLYFDSSYKKPQKNAVAEATKLEFTSESSGRKIEMPEGVEVLKKEQQPFFQGSGGKKQRKKSSKQKNFTVDPDVIVSLSNLSIQLPVKSDDVSTTVNTLKETLQALEEKQGEQTEKNIQRAKEEIAKLESEDAE</sequence>
<evidence type="ECO:0008006" key="5">
    <source>
        <dbReference type="Google" id="ProtNLM"/>
    </source>
</evidence>
<gene>
    <name evidence="3" type="ORF">C7M61_002709</name>
</gene>
<evidence type="ECO:0000256" key="2">
    <source>
        <dbReference type="SAM" id="MobiDB-lite"/>
    </source>
</evidence>
<dbReference type="GO" id="GO:0003729">
    <property type="term" value="F:mRNA binding"/>
    <property type="evidence" value="ECO:0007669"/>
    <property type="project" value="TreeGrafter"/>
</dbReference>
<dbReference type="STRING" id="418784.A0A2P7YS25"/>
<dbReference type="EMBL" id="PYFQ01000005">
    <property type="protein sequence ID" value="PSK38770.1"/>
    <property type="molecule type" value="Genomic_DNA"/>
</dbReference>
<name>A0A2P7YS25_9ASCO</name>
<dbReference type="GO" id="GO:1990904">
    <property type="term" value="C:ribonucleoprotein complex"/>
    <property type="evidence" value="ECO:0007669"/>
    <property type="project" value="TreeGrafter"/>
</dbReference>
<dbReference type="GO" id="GO:0005783">
    <property type="term" value="C:endoplasmic reticulum"/>
    <property type="evidence" value="ECO:0007669"/>
    <property type="project" value="TreeGrafter"/>
</dbReference>
<dbReference type="PANTHER" id="PTHR31027">
    <property type="entry name" value="NUCLEAR SEGREGATION PROTEIN BFR1"/>
    <property type="match status" value="1"/>
</dbReference>
<proteinExistence type="predicted"/>
<reference evidence="3 4" key="1">
    <citation type="submission" date="2018-03" db="EMBL/GenBank/DDBJ databases">
        <title>Candida pseudohaemulonii genome assembly and annotation.</title>
        <authorList>
            <person name="Munoz J.F."/>
            <person name="Gade L.G."/>
            <person name="Chow N.A."/>
            <person name="Litvintseva A.P."/>
            <person name="Loparev V.N."/>
            <person name="Cuomo C.A."/>
        </authorList>
    </citation>
    <scope>NUCLEOTIDE SEQUENCE [LARGE SCALE GENOMIC DNA]</scope>
    <source>
        <strain evidence="3 4">B12108</strain>
    </source>
</reference>
<dbReference type="GeneID" id="36566098"/>
<dbReference type="Proteomes" id="UP000241107">
    <property type="component" value="Unassembled WGS sequence"/>
</dbReference>
<feature type="coiled-coil region" evidence="1">
    <location>
        <begin position="155"/>
        <end position="201"/>
    </location>
</feature>
<dbReference type="InterPro" id="IPR039604">
    <property type="entry name" value="Bfr1"/>
</dbReference>
<keyword evidence="4" id="KW-1185">Reference proteome</keyword>
<organism evidence="3 4">
    <name type="scientific">Candidozyma pseudohaemuli</name>
    <dbReference type="NCBI Taxonomy" id="418784"/>
    <lineage>
        <taxon>Eukaryota</taxon>
        <taxon>Fungi</taxon>
        <taxon>Dikarya</taxon>
        <taxon>Ascomycota</taxon>
        <taxon>Saccharomycotina</taxon>
        <taxon>Pichiomycetes</taxon>
        <taxon>Metschnikowiaceae</taxon>
        <taxon>Candidozyma</taxon>
    </lineage>
</organism>
<evidence type="ECO:0000313" key="3">
    <source>
        <dbReference type="EMBL" id="PSK38770.1"/>
    </source>
</evidence>
<feature type="coiled-coil region" evidence="1">
    <location>
        <begin position="234"/>
        <end position="282"/>
    </location>
</feature>
<comment type="caution">
    <text evidence="3">The sequence shown here is derived from an EMBL/GenBank/DDBJ whole genome shotgun (WGS) entry which is preliminary data.</text>
</comment>
<feature type="region of interest" description="Disordered" evidence="2">
    <location>
        <begin position="343"/>
        <end position="363"/>
    </location>
</feature>
<evidence type="ECO:0000256" key="1">
    <source>
        <dbReference type="SAM" id="Coils"/>
    </source>
</evidence>
<accession>A0A2P7YS25</accession>
<dbReference type="GO" id="GO:0042175">
    <property type="term" value="C:nuclear outer membrane-endoplasmic reticulum membrane network"/>
    <property type="evidence" value="ECO:0007669"/>
    <property type="project" value="TreeGrafter"/>
</dbReference>
<protein>
    <recommendedName>
        <fullName evidence="5">Nuclear segregation protein BFR1</fullName>
    </recommendedName>
</protein>
<evidence type="ECO:0000313" key="4">
    <source>
        <dbReference type="Proteomes" id="UP000241107"/>
    </source>
</evidence>
<keyword evidence="1" id="KW-0175">Coiled coil</keyword>
<dbReference type="VEuPathDB" id="FungiDB:C7M61_002709"/>